<accession>A0A914RGD2</accession>
<name>A0A914RGD2_PAREQ</name>
<dbReference type="AlphaFoldDB" id="A0A914RGD2"/>
<reference evidence="3" key="1">
    <citation type="submission" date="2022-11" db="UniProtKB">
        <authorList>
            <consortium name="WormBaseParasite"/>
        </authorList>
    </citation>
    <scope>IDENTIFICATION</scope>
</reference>
<feature type="transmembrane region" description="Helical" evidence="1">
    <location>
        <begin position="6"/>
        <end position="24"/>
    </location>
</feature>
<keyword evidence="1" id="KW-1133">Transmembrane helix</keyword>
<proteinExistence type="predicted"/>
<keyword evidence="1" id="KW-0472">Membrane</keyword>
<keyword evidence="2" id="KW-1185">Reference proteome</keyword>
<keyword evidence="1" id="KW-0812">Transmembrane</keyword>
<organism evidence="2 3">
    <name type="scientific">Parascaris equorum</name>
    <name type="common">Equine roundworm</name>
    <dbReference type="NCBI Taxonomy" id="6256"/>
    <lineage>
        <taxon>Eukaryota</taxon>
        <taxon>Metazoa</taxon>
        <taxon>Ecdysozoa</taxon>
        <taxon>Nematoda</taxon>
        <taxon>Chromadorea</taxon>
        <taxon>Rhabditida</taxon>
        <taxon>Spirurina</taxon>
        <taxon>Ascaridomorpha</taxon>
        <taxon>Ascaridoidea</taxon>
        <taxon>Ascarididae</taxon>
        <taxon>Parascaris</taxon>
    </lineage>
</organism>
<protein>
    <submittedName>
        <fullName evidence="3">Secreted protein</fullName>
    </submittedName>
</protein>
<dbReference type="WBParaSite" id="PEQ_0000383701-mRNA-1">
    <property type="protein sequence ID" value="PEQ_0000383701-mRNA-1"/>
    <property type="gene ID" value="PEQ_0000383701"/>
</dbReference>
<evidence type="ECO:0000313" key="2">
    <source>
        <dbReference type="Proteomes" id="UP000887564"/>
    </source>
</evidence>
<dbReference type="Proteomes" id="UP000887564">
    <property type="component" value="Unplaced"/>
</dbReference>
<evidence type="ECO:0000256" key="1">
    <source>
        <dbReference type="SAM" id="Phobius"/>
    </source>
</evidence>
<sequence>MFALLIGFIVPAVLFAMFAIFACLKRFCGIPLFQPTYMRALSDDVGSYQNTYHDHHFVHYLPTLPPSYSEAMNLQVPHHIIEQKIPRRYLF</sequence>
<evidence type="ECO:0000313" key="3">
    <source>
        <dbReference type="WBParaSite" id="PEQ_0000383701-mRNA-1"/>
    </source>
</evidence>